<name>F4LRU7_TEPAE</name>
<dbReference type="PANTHER" id="PTHR30404:SF0">
    <property type="entry name" value="N-ACETYLMURAMOYL-L-ALANINE AMIDASE AMIC"/>
    <property type="match status" value="1"/>
</dbReference>
<evidence type="ECO:0000256" key="2">
    <source>
        <dbReference type="SAM" id="Phobius"/>
    </source>
</evidence>
<keyword evidence="2" id="KW-0812">Transmembrane</keyword>
<reference evidence="5" key="1">
    <citation type="journal article" date="2013" name="Genome Announc.">
        <title>First genome sequence of a syntrophic acetate-oxidizing bacterium, Tepidanaerobacter acetatoxydans strain Re1.</title>
        <authorList>
            <person name="Manzoor S."/>
            <person name="Bongcam-Rudloff E."/>
            <person name="Schnurer A."/>
            <person name="Muller B."/>
        </authorList>
    </citation>
    <scope>NUCLEOTIDE SEQUENCE [LARGE SCALE GENOMIC DNA]</scope>
    <source>
        <strain evidence="5">Re1</strain>
    </source>
</reference>
<sequence>MFANQKFRVATLIFVIIIMGLSYNIFITRSLPAFKLFIAGQTVAIDPGHGTIDKGAVHEETGVTESPINLAIALQLKELLKKQNFNVVLTRDKETMENQTNGKDLQRRIDLAVKANADILVSIHVNKFPEPQYFGAQCFYNPRKPESKLLALLIQEELKKLDSENIREALPKDLFILRESPMPAVLVEVGFLSNPQDRERLQDSTYQEKIAQCIENGINRYFAGDSPTQTPKYN</sequence>
<dbReference type="GO" id="GO:0030288">
    <property type="term" value="C:outer membrane-bounded periplasmic space"/>
    <property type="evidence" value="ECO:0007669"/>
    <property type="project" value="TreeGrafter"/>
</dbReference>
<dbReference type="GO" id="GO:0009253">
    <property type="term" value="P:peptidoglycan catabolic process"/>
    <property type="evidence" value="ECO:0007669"/>
    <property type="project" value="InterPro"/>
</dbReference>
<proteinExistence type="predicted"/>
<dbReference type="InterPro" id="IPR002508">
    <property type="entry name" value="MurNAc-LAA_cat"/>
</dbReference>
<accession>F4LRU7</accession>
<dbReference type="HOGENOM" id="CLU_014322_7_0_9"/>
<dbReference type="SMART" id="SM00646">
    <property type="entry name" value="Ami_3"/>
    <property type="match status" value="1"/>
</dbReference>
<dbReference type="Gene3D" id="3.40.630.40">
    <property type="entry name" value="Zn-dependent exopeptidases"/>
    <property type="match status" value="1"/>
</dbReference>
<dbReference type="RefSeq" id="WP_013778088.1">
    <property type="nucleotide sequence ID" value="NC_015519.1"/>
</dbReference>
<evidence type="ECO:0000313" key="5">
    <source>
        <dbReference type="Proteomes" id="UP000010802"/>
    </source>
</evidence>
<dbReference type="EMBL" id="HF563609">
    <property type="protein sequence ID" value="CCP25835.1"/>
    <property type="molecule type" value="Genomic_DNA"/>
</dbReference>
<dbReference type="InterPro" id="IPR050695">
    <property type="entry name" value="N-acetylmuramoyl_amidase_3"/>
</dbReference>
<keyword evidence="1 4" id="KW-0378">Hydrolase</keyword>
<dbReference type="Pfam" id="PF01520">
    <property type="entry name" value="Amidase_3"/>
    <property type="match status" value="1"/>
</dbReference>
<dbReference type="eggNOG" id="COG0860">
    <property type="taxonomic scope" value="Bacteria"/>
</dbReference>
<dbReference type="STRING" id="1209989.TepRe1_1017"/>
<accession>L0RXX3</accession>
<feature type="domain" description="MurNAc-LAA" evidence="3">
    <location>
        <begin position="109"/>
        <end position="219"/>
    </location>
</feature>
<dbReference type="GO" id="GO:0008745">
    <property type="term" value="F:N-acetylmuramoyl-L-alanine amidase activity"/>
    <property type="evidence" value="ECO:0007669"/>
    <property type="project" value="InterPro"/>
</dbReference>
<dbReference type="KEGG" id="tep:TepRe1_1017"/>
<dbReference type="PANTHER" id="PTHR30404">
    <property type="entry name" value="N-ACETYLMURAMOYL-L-ALANINE AMIDASE"/>
    <property type="match status" value="1"/>
</dbReference>
<dbReference type="KEGG" id="tae:TepiRe1_1116"/>
<dbReference type="AlphaFoldDB" id="F4LRU7"/>
<keyword evidence="2" id="KW-0472">Membrane</keyword>
<dbReference type="CDD" id="cd02696">
    <property type="entry name" value="MurNAc-LAA"/>
    <property type="match status" value="1"/>
</dbReference>
<organism evidence="4 5">
    <name type="scientific">Tepidanaerobacter acetatoxydans (strain DSM 21804 / JCM 16047 / Re1)</name>
    <dbReference type="NCBI Taxonomy" id="1209989"/>
    <lineage>
        <taxon>Bacteria</taxon>
        <taxon>Bacillati</taxon>
        <taxon>Bacillota</taxon>
        <taxon>Clostridia</taxon>
        <taxon>Thermosediminibacterales</taxon>
        <taxon>Tepidanaerobacteraceae</taxon>
        <taxon>Tepidanaerobacter</taxon>
    </lineage>
</organism>
<keyword evidence="2" id="KW-1133">Transmembrane helix</keyword>
<dbReference type="OrthoDB" id="9772024at2"/>
<evidence type="ECO:0000256" key="1">
    <source>
        <dbReference type="ARBA" id="ARBA00022801"/>
    </source>
</evidence>
<dbReference type="Proteomes" id="UP000010802">
    <property type="component" value="Chromosome"/>
</dbReference>
<keyword evidence="5" id="KW-1185">Reference proteome</keyword>
<evidence type="ECO:0000313" key="4">
    <source>
        <dbReference type="EMBL" id="CCP25835.1"/>
    </source>
</evidence>
<gene>
    <name evidence="4" type="ordered locus">TEPIRE1_1116</name>
</gene>
<evidence type="ECO:0000259" key="3">
    <source>
        <dbReference type="SMART" id="SM00646"/>
    </source>
</evidence>
<protein>
    <submittedName>
        <fullName evidence="4">Cell wall hydrolase/autolysin</fullName>
    </submittedName>
</protein>
<dbReference type="SUPFAM" id="SSF53187">
    <property type="entry name" value="Zn-dependent exopeptidases"/>
    <property type="match status" value="1"/>
</dbReference>
<feature type="transmembrane region" description="Helical" evidence="2">
    <location>
        <begin position="7"/>
        <end position="26"/>
    </location>
</feature>
<dbReference type="PATRIC" id="fig|1209989.3.peg.1226"/>